<evidence type="ECO:0000256" key="1">
    <source>
        <dbReference type="SAM" id="Phobius"/>
    </source>
</evidence>
<evidence type="ECO:0000259" key="2">
    <source>
        <dbReference type="Pfam" id="PF13349"/>
    </source>
</evidence>
<reference evidence="3" key="1">
    <citation type="journal article" date="2023" name="Int. J. Syst. Evol. Microbiol.">
        <title>&lt;i&gt;Holtiella tumoricola&lt;/i&gt; gen. nov. sp. nov., isolated from a human clinical sample.</title>
        <authorList>
            <person name="Allen-Vercoe E."/>
            <person name="Daigneault M.C."/>
            <person name="Vancuren S.J."/>
            <person name="Cochrane K."/>
            <person name="O'Neal L.L."/>
            <person name="Sankaranarayanan K."/>
            <person name="Lawson P.A."/>
        </authorList>
    </citation>
    <scope>NUCLEOTIDE SEQUENCE</scope>
    <source>
        <strain evidence="3">CC70A</strain>
    </source>
</reference>
<dbReference type="AlphaFoldDB" id="A0AA42DRX0"/>
<keyword evidence="4" id="KW-1185">Reference proteome</keyword>
<name>A0AA42DRX0_9FIRM</name>
<keyword evidence="1" id="KW-1133">Transmembrane helix</keyword>
<dbReference type="Proteomes" id="UP001169242">
    <property type="component" value="Unassembled WGS sequence"/>
</dbReference>
<dbReference type="Gene3D" id="2.160.20.120">
    <property type="match status" value="1"/>
</dbReference>
<organism evidence="3 4">
    <name type="scientific">Holtiella tumoricola</name>
    <dbReference type="NCBI Taxonomy" id="3018743"/>
    <lineage>
        <taxon>Bacteria</taxon>
        <taxon>Bacillati</taxon>
        <taxon>Bacillota</taxon>
        <taxon>Clostridia</taxon>
        <taxon>Lachnospirales</taxon>
        <taxon>Cellulosilyticaceae</taxon>
        <taxon>Holtiella</taxon>
    </lineage>
</organism>
<sequence length="315" mass="35257">MNKKTLVSIQIAVWSCIIIFLLSVFIFALYREFNHEEMASFTSGSTIEYSESVSDIKDITVRLVSEDIQFVTSEGKELKIVQNASYNLKESDKLEVNRTGNNISIQKPNVNHVFNMFSSFNRRESIVIYIPLEYENELRVKTVSGTICLDGINLSQIECGSTSGDIEMNLMDIENEVILETVSGDIKLDEVKSNKIDINTTSGGIKLRDNKVKFIDASTTSGDVKFQGLGNYFKINTISGKVEIELEEMFEEITSSSVSGDIRIKIPENDGFRLKYSTTSGELKSDFNLDAGEYKTGSSKITLRTTSGDIDIEKK</sequence>
<evidence type="ECO:0000313" key="4">
    <source>
        <dbReference type="Proteomes" id="UP001169242"/>
    </source>
</evidence>
<keyword evidence="1" id="KW-0472">Membrane</keyword>
<feature type="transmembrane region" description="Helical" evidence="1">
    <location>
        <begin position="6"/>
        <end position="30"/>
    </location>
</feature>
<evidence type="ECO:0000313" key="3">
    <source>
        <dbReference type="EMBL" id="MDA3734264.1"/>
    </source>
</evidence>
<proteinExistence type="predicted"/>
<dbReference type="Pfam" id="PF13349">
    <property type="entry name" value="DUF4097"/>
    <property type="match status" value="1"/>
</dbReference>
<dbReference type="InterPro" id="IPR025164">
    <property type="entry name" value="Toastrack_DUF4097"/>
</dbReference>
<gene>
    <name evidence="3" type="ORF">PBV87_22615</name>
</gene>
<feature type="domain" description="DUF4097" evidence="2">
    <location>
        <begin position="56"/>
        <end position="249"/>
    </location>
</feature>
<protein>
    <submittedName>
        <fullName evidence="3">DUF4097 family beta strand repeat-containing protein</fullName>
    </submittedName>
</protein>
<dbReference type="EMBL" id="JAQIFT010000076">
    <property type="protein sequence ID" value="MDA3734264.1"/>
    <property type="molecule type" value="Genomic_DNA"/>
</dbReference>
<keyword evidence="1" id="KW-0812">Transmembrane</keyword>
<accession>A0AA42DRX0</accession>
<dbReference type="RefSeq" id="WP_271013824.1">
    <property type="nucleotide sequence ID" value="NZ_JAQIFT010000076.1"/>
</dbReference>
<comment type="caution">
    <text evidence="3">The sequence shown here is derived from an EMBL/GenBank/DDBJ whole genome shotgun (WGS) entry which is preliminary data.</text>
</comment>